<dbReference type="InterPro" id="IPR002326">
    <property type="entry name" value="Cyt_c1"/>
</dbReference>
<name>A0ABP3DS05_9GAMM</name>
<dbReference type="SUPFAM" id="SSF46626">
    <property type="entry name" value="Cytochrome c"/>
    <property type="match status" value="1"/>
</dbReference>
<feature type="transmembrane region" description="Helical" evidence="8">
    <location>
        <begin position="226"/>
        <end position="244"/>
    </location>
</feature>
<sequence length="253" mass="28410">MTKRQLLMKRYIFPVALVLSLIVGSMSVQASEEGGLPPAGTNVHDQASLQRGARLYFNYCVGCHSLKYMRYERIAADLGLSEQEVMQNLNFTGAKFGETVVSHMPEASAEAWFGKAPPDLSLEVRAKGADWVNAYLNSFYLDPSRPVGWNNTVFPNASMPFPLWELQGLQTAEMKPAKPGEDPQVEKLVLSHPGKLTPAQFQQATRDLTSFLEYASEPAALERHAYGVWVLLFLAFFTLLAYMLKKEYWKDVH</sequence>
<evidence type="ECO:0000256" key="9">
    <source>
        <dbReference type="SAM" id="SignalP"/>
    </source>
</evidence>
<evidence type="ECO:0000256" key="7">
    <source>
        <dbReference type="ARBA" id="ARBA00023136"/>
    </source>
</evidence>
<dbReference type="Proteomes" id="UP001500657">
    <property type="component" value="Unassembled WGS sequence"/>
</dbReference>
<keyword evidence="3 8" id="KW-0812">Transmembrane</keyword>
<feature type="signal peptide" evidence="9">
    <location>
        <begin position="1"/>
        <end position="30"/>
    </location>
</feature>
<keyword evidence="9" id="KW-0732">Signal</keyword>
<organism evidence="10 11">
    <name type="scientific">Rhodanobacter caeni</name>
    <dbReference type="NCBI Taxonomy" id="657654"/>
    <lineage>
        <taxon>Bacteria</taxon>
        <taxon>Pseudomonadati</taxon>
        <taxon>Pseudomonadota</taxon>
        <taxon>Gammaproteobacteria</taxon>
        <taxon>Lysobacterales</taxon>
        <taxon>Rhodanobacteraceae</taxon>
        <taxon>Rhodanobacter</taxon>
    </lineage>
</organism>
<evidence type="ECO:0000313" key="10">
    <source>
        <dbReference type="EMBL" id="GAA0240191.1"/>
    </source>
</evidence>
<gene>
    <name evidence="10" type="ORF">GCM10009126_02280</name>
</gene>
<dbReference type="PRINTS" id="PR00603">
    <property type="entry name" value="CYTOCHROMEC1"/>
</dbReference>
<keyword evidence="4" id="KW-0479">Metal-binding</keyword>
<dbReference type="EMBL" id="BAAAFO010000001">
    <property type="protein sequence ID" value="GAA0240191.1"/>
    <property type="molecule type" value="Genomic_DNA"/>
</dbReference>
<keyword evidence="5 8" id="KW-1133">Transmembrane helix</keyword>
<dbReference type="Gene3D" id="1.10.760.10">
    <property type="entry name" value="Cytochrome c-like domain"/>
    <property type="match status" value="1"/>
</dbReference>
<evidence type="ECO:0000256" key="8">
    <source>
        <dbReference type="SAM" id="Phobius"/>
    </source>
</evidence>
<evidence type="ECO:0000256" key="1">
    <source>
        <dbReference type="ARBA" id="ARBA00004370"/>
    </source>
</evidence>
<dbReference type="PANTHER" id="PTHR10266">
    <property type="entry name" value="CYTOCHROME C1"/>
    <property type="match status" value="1"/>
</dbReference>
<feature type="chain" id="PRO_5045981292" evidence="9">
    <location>
        <begin position="31"/>
        <end position="253"/>
    </location>
</feature>
<evidence type="ECO:0000256" key="4">
    <source>
        <dbReference type="ARBA" id="ARBA00022723"/>
    </source>
</evidence>
<comment type="subcellular location">
    <subcellularLocation>
        <location evidence="1">Membrane</location>
    </subcellularLocation>
</comment>
<keyword evidence="6" id="KW-0408">Iron</keyword>
<keyword evidence="7 8" id="KW-0472">Membrane</keyword>
<evidence type="ECO:0000256" key="6">
    <source>
        <dbReference type="ARBA" id="ARBA00023004"/>
    </source>
</evidence>
<comment type="caution">
    <text evidence="10">The sequence shown here is derived from an EMBL/GenBank/DDBJ whole genome shotgun (WGS) entry which is preliminary data.</text>
</comment>
<proteinExistence type="predicted"/>
<dbReference type="InterPro" id="IPR036909">
    <property type="entry name" value="Cyt_c-like_dom_sf"/>
</dbReference>
<dbReference type="PANTHER" id="PTHR10266:SF3">
    <property type="entry name" value="CYTOCHROME C1, HEME PROTEIN, MITOCHONDRIAL"/>
    <property type="match status" value="1"/>
</dbReference>
<keyword evidence="2" id="KW-0349">Heme</keyword>
<evidence type="ECO:0000256" key="5">
    <source>
        <dbReference type="ARBA" id="ARBA00022989"/>
    </source>
</evidence>
<protein>
    <submittedName>
        <fullName evidence="10">Cytochrome c1</fullName>
    </submittedName>
</protein>
<keyword evidence="11" id="KW-1185">Reference proteome</keyword>
<evidence type="ECO:0000313" key="11">
    <source>
        <dbReference type="Proteomes" id="UP001500657"/>
    </source>
</evidence>
<evidence type="ECO:0000256" key="3">
    <source>
        <dbReference type="ARBA" id="ARBA00022692"/>
    </source>
</evidence>
<evidence type="ECO:0000256" key="2">
    <source>
        <dbReference type="ARBA" id="ARBA00022617"/>
    </source>
</evidence>
<dbReference type="Gene3D" id="1.20.5.100">
    <property type="entry name" value="Cytochrome c1, transmembrane anchor, C-terminal"/>
    <property type="match status" value="1"/>
</dbReference>
<dbReference type="Pfam" id="PF02167">
    <property type="entry name" value="Cytochrom_C1"/>
    <property type="match status" value="2"/>
</dbReference>
<accession>A0ABP3DS05</accession>
<reference evidence="11" key="1">
    <citation type="journal article" date="2019" name="Int. J. Syst. Evol. Microbiol.">
        <title>The Global Catalogue of Microorganisms (GCM) 10K type strain sequencing project: providing services to taxonomists for standard genome sequencing and annotation.</title>
        <authorList>
            <consortium name="The Broad Institute Genomics Platform"/>
            <consortium name="The Broad Institute Genome Sequencing Center for Infectious Disease"/>
            <person name="Wu L."/>
            <person name="Ma J."/>
        </authorList>
    </citation>
    <scope>NUCLEOTIDE SEQUENCE [LARGE SCALE GENOMIC DNA]</scope>
    <source>
        <strain evidence="11">JCM 16242</strain>
    </source>
</reference>